<organism evidence="1">
    <name type="scientific">mine drainage metagenome</name>
    <dbReference type="NCBI Taxonomy" id="410659"/>
    <lineage>
        <taxon>unclassified sequences</taxon>
        <taxon>metagenomes</taxon>
        <taxon>ecological metagenomes</taxon>
    </lineage>
</organism>
<name>A0A1J5PSI1_9ZZZZ</name>
<comment type="caution">
    <text evidence="1">The sequence shown here is derived from an EMBL/GenBank/DDBJ whole genome shotgun (WGS) entry which is preliminary data.</text>
</comment>
<protein>
    <submittedName>
        <fullName evidence="1">Uncharacterized protein</fullName>
    </submittedName>
</protein>
<reference evidence="1" key="1">
    <citation type="submission" date="2016-10" db="EMBL/GenBank/DDBJ databases">
        <title>Sequence of Gallionella enrichment culture.</title>
        <authorList>
            <person name="Poehlein A."/>
            <person name="Muehling M."/>
            <person name="Daniel R."/>
        </authorList>
    </citation>
    <scope>NUCLEOTIDE SEQUENCE</scope>
</reference>
<gene>
    <name evidence="1" type="ORF">GALL_519050</name>
</gene>
<sequence length="49" mass="5229">MYLADFVGFAGIKQDPLGRGRLARVDVGNDPEVTVVVEVVVACHWNASG</sequence>
<accession>A0A1J5PSI1</accession>
<proteinExistence type="predicted"/>
<evidence type="ECO:0000313" key="1">
    <source>
        <dbReference type="EMBL" id="OIQ66525.1"/>
    </source>
</evidence>
<dbReference type="EMBL" id="MLJW01006543">
    <property type="protein sequence ID" value="OIQ66525.1"/>
    <property type="molecule type" value="Genomic_DNA"/>
</dbReference>
<dbReference type="AlphaFoldDB" id="A0A1J5PSI1"/>
<dbReference type="AntiFam" id="ANF00072">
    <property type="entry name" value="Shadow ORF (opposite TypA)"/>
</dbReference>